<evidence type="ECO:0000256" key="2">
    <source>
        <dbReference type="SAM" id="MobiDB-lite"/>
    </source>
</evidence>
<accession>A0A4Q6IBX3</accession>
<feature type="coiled-coil region" evidence="1">
    <location>
        <begin position="34"/>
        <end position="68"/>
    </location>
</feature>
<dbReference type="Proteomes" id="UP000293377">
    <property type="component" value="Unassembled WGS sequence"/>
</dbReference>
<dbReference type="OrthoDB" id="7165379at2"/>
<dbReference type="EMBL" id="QOHL01000008">
    <property type="protein sequence ID" value="RZB12788.1"/>
    <property type="molecule type" value="Genomic_DNA"/>
</dbReference>
<feature type="region of interest" description="Disordered" evidence="2">
    <location>
        <begin position="167"/>
        <end position="187"/>
    </location>
</feature>
<evidence type="ECO:0000313" key="3">
    <source>
        <dbReference type="EMBL" id="RZB12788.1"/>
    </source>
</evidence>
<sequence length="187" mass="21575">MIDSCNNYHKLCKINKEIIALLKIAQDESLLNAFSEVKHEAPKEEEKIEKQELEIEQENNALILENDDNNKDTEEIKNQIKLKLNILMSVIAHKMDPVQRAGETVQSNKKDSKRFGRSAAKDLSMVTTALFKMILNQIKLILEVAITNEKSENQQLDFQKEIHINPEQQSHLPNLISQEDNQQSRSR</sequence>
<evidence type="ECO:0000313" key="4">
    <source>
        <dbReference type="Proteomes" id="UP000293377"/>
    </source>
</evidence>
<keyword evidence="4" id="KW-1185">Reference proteome</keyword>
<dbReference type="AlphaFoldDB" id="A0A4Q6IBX3"/>
<name>A0A4Q6IBX3_9RICK</name>
<gene>
    <name evidence="3" type="ORF">DRF75_02400</name>
</gene>
<proteinExistence type="predicted"/>
<keyword evidence="1" id="KW-0175">Coiled coil</keyword>
<organism evidence="3 4">
    <name type="scientific">Ehrlichia minasensis</name>
    <dbReference type="NCBI Taxonomy" id="1242993"/>
    <lineage>
        <taxon>Bacteria</taxon>
        <taxon>Pseudomonadati</taxon>
        <taxon>Pseudomonadota</taxon>
        <taxon>Alphaproteobacteria</taxon>
        <taxon>Rickettsiales</taxon>
        <taxon>Anaplasmataceae</taxon>
        <taxon>Ehrlichia</taxon>
    </lineage>
</organism>
<reference evidence="3 4" key="1">
    <citation type="submission" date="2018-06" db="EMBL/GenBank/DDBJ databases">
        <title>Complete Genome Sequence of Ehrlichia minasensis Isolated From Cattle.</title>
        <authorList>
            <person name="Aguiar D.M."/>
            <person name="Araujo J.P.A.Jr."/>
            <person name="Nakazato L."/>
            <person name="Bard E."/>
            <person name="Cabezas-Cruz A."/>
        </authorList>
    </citation>
    <scope>NUCLEOTIDE SEQUENCE [LARGE SCALE GENOMIC DNA]</scope>
    <source>
        <strain evidence="3 4">B11</strain>
    </source>
</reference>
<dbReference type="STRING" id="1242993.ehr_00843"/>
<evidence type="ECO:0000256" key="1">
    <source>
        <dbReference type="SAM" id="Coils"/>
    </source>
</evidence>
<protein>
    <submittedName>
        <fullName evidence="3">Uncharacterized protein</fullName>
    </submittedName>
</protein>
<comment type="caution">
    <text evidence="3">The sequence shown here is derived from an EMBL/GenBank/DDBJ whole genome shotgun (WGS) entry which is preliminary data.</text>
</comment>